<dbReference type="EMBL" id="JAMRYU010000005">
    <property type="protein sequence ID" value="MDC4239815.1"/>
    <property type="molecule type" value="Genomic_DNA"/>
</dbReference>
<evidence type="ECO:0000256" key="1">
    <source>
        <dbReference type="SAM" id="Phobius"/>
    </source>
</evidence>
<proteinExistence type="predicted"/>
<name>A0A9X3XHR3_9CLOT</name>
<keyword evidence="1" id="KW-0812">Transmembrane</keyword>
<dbReference type="AlphaFoldDB" id="A0A9X3XHR3"/>
<accession>A0A9X3XHR3</accession>
<keyword evidence="1" id="KW-0472">Membrane</keyword>
<evidence type="ECO:0000313" key="3">
    <source>
        <dbReference type="Proteomes" id="UP001141183"/>
    </source>
</evidence>
<comment type="caution">
    <text evidence="2">The sequence shown here is derived from an EMBL/GenBank/DDBJ whole genome shotgun (WGS) entry which is preliminary data.</text>
</comment>
<keyword evidence="3" id="KW-1185">Reference proteome</keyword>
<evidence type="ECO:0000313" key="2">
    <source>
        <dbReference type="EMBL" id="MDC4239815.1"/>
    </source>
</evidence>
<protein>
    <submittedName>
        <fullName evidence="2">Uncharacterized protein</fullName>
    </submittedName>
</protein>
<sequence length="106" mass="11286">MHNLVTGCSSCGENTEVSPFLLGTTVIPCCKNCQLEIKNTISENQNNIQNTNNNIIGGVVDGFIGALLGSIVLILIYQMNYIAAISGLAIAICCIKCYSCLLESLI</sequence>
<keyword evidence="1" id="KW-1133">Transmembrane helix</keyword>
<feature type="transmembrane region" description="Helical" evidence="1">
    <location>
        <begin position="55"/>
        <end position="76"/>
    </location>
</feature>
<gene>
    <name evidence="2" type="ORF">NE398_06510</name>
</gene>
<feature type="transmembrane region" description="Helical" evidence="1">
    <location>
        <begin position="82"/>
        <end position="102"/>
    </location>
</feature>
<dbReference type="RefSeq" id="WP_111928226.1">
    <property type="nucleotide sequence ID" value="NZ_JAMRYU010000005.1"/>
</dbReference>
<dbReference type="Proteomes" id="UP001141183">
    <property type="component" value="Unassembled WGS sequence"/>
</dbReference>
<organism evidence="2 3">
    <name type="scientific">Clostridium tertium</name>
    <dbReference type="NCBI Taxonomy" id="1559"/>
    <lineage>
        <taxon>Bacteria</taxon>
        <taxon>Bacillati</taxon>
        <taxon>Bacillota</taxon>
        <taxon>Clostridia</taxon>
        <taxon>Eubacteriales</taxon>
        <taxon>Clostridiaceae</taxon>
        <taxon>Clostridium</taxon>
    </lineage>
</organism>
<reference evidence="2" key="1">
    <citation type="submission" date="2022-05" db="EMBL/GenBank/DDBJ databases">
        <title>Draft genome sequence of Clostridium tertium strain CP3 isolated from Peru.</title>
        <authorList>
            <person name="Hurtado R."/>
            <person name="Lima L."/>
            <person name="Sousa T."/>
            <person name="Jaiswal A.K."/>
            <person name="Tiwari S."/>
            <person name="Maturrano L."/>
            <person name="Brenig B."/>
            <person name="Azevedo V."/>
        </authorList>
    </citation>
    <scope>NUCLEOTIDE SEQUENCE</scope>
    <source>
        <strain evidence="2">CP3</strain>
    </source>
</reference>